<dbReference type="AlphaFoldDB" id="A0A846QN69"/>
<accession>A0A846QN69</accession>
<comment type="caution">
    <text evidence="1">The sequence shown here is derived from an EMBL/GenBank/DDBJ whole genome shotgun (WGS) entry which is preliminary data.</text>
</comment>
<dbReference type="InterPro" id="IPR021314">
    <property type="entry name" value="DUF2911"/>
</dbReference>
<evidence type="ECO:0008006" key="3">
    <source>
        <dbReference type="Google" id="ProtNLM"/>
    </source>
</evidence>
<keyword evidence="2" id="KW-1185">Reference proteome</keyword>
<reference evidence="1 2" key="1">
    <citation type="submission" date="2020-03" db="EMBL/GenBank/DDBJ databases">
        <title>Genomic Encyclopedia of Type Strains, Phase IV (KMG-IV): sequencing the most valuable type-strain genomes for metagenomic binning, comparative biology and taxonomic classification.</title>
        <authorList>
            <person name="Goeker M."/>
        </authorList>
    </citation>
    <scope>NUCLEOTIDE SEQUENCE [LARGE SCALE GENOMIC DNA]</scope>
    <source>
        <strain evidence="1 2">DSM 29762</strain>
    </source>
</reference>
<name>A0A846QN69_9FLAO</name>
<evidence type="ECO:0000313" key="1">
    <source>
        <dbReference type="EMBL" id="NJB69541.1"/>
    </source>
</evidence>
<dbReference type="EMBL" id="JAATJJ010000001">
    <property type="protein sequence ID" value="NJB69541.1"/>
    <property type="molecule type" value="Genomic_DNA"/>
</dbReference>
<gene>
    <name evidence="1" type="ORF">GGR42_000003</name>
</gene>
<dbReference type="RefSeq" id="WP_167959125.1">
    <property type="nucleotide sequence ID" value="NZ_JAATJJ010000001.1"/>
</dbReference>
<sequence>MKLKRILTFSNIIFFTTVVLLLFSIKTYAQWSYGMEVSPRQSPDKKLFHKIGYTDIEIKYGSPSVKGRKVWGELVPYDKVWRAGANNATVIEFGEDVEINGKALAAGKYGFFILPMDNDRWDIIFNKVYDQWGSFRYDEKEDVLRVQTLPVESKFTEDLTYSVESKGPEYGIIYINWERYKIGFEVKTNHLSHIEMVLTKSYRKADPILKWVCYVEGADYLLKHNAKLDLAIKWINQSEKEVLALKQEWNPKYTSKEFVMGNMYWIKARLLAIKCDFKGALEAADKMKMLKAGFLYYPTFKDNMKIDETIANWENGKN</sequence>
<protein>
    <recommendedName>
        <fullName evidence="3">DUF2911 domain-containing protein</fullName>
    </recommendedName>
</protein>
<evidence type="ECO:0000313" key="2">
    <source>
        <dbReference type="Proteomes" id="UP000590442"/>
    </source>
</evidence>
<dbReference type="Proteomes" id="UP000590442">
    <property type="component" value="Unassembled WGS sequence"/>
</dbReference>
<dbReference type="Pfam" id="PF11138">
    <property type="entry name" value="DUF2911"/>
    <property type="match status" value="1"/>
</dbReference>
<organism evidence="1 2">
    <name type="scientific">Saonia flava</name>
    <dbReference type="NCBI Taxonomy" id="523696"/>
    <lineage>
        <taxon>Bacteria</taxon>
        <taxon>Pseudomonadati</taxon>
        <taxon>Bacteroidota</taxon>
        <taxon>Flavobacteriia</taxon>
        <taxon>Flavobacteriales</taxon>
        <taxon>Flavobacteriaceae</taxon>
        <taxon>Saonia</taxon>
    </lineage>
</organism>
<proteinExistence type="predicted"/>